<sequence>MQRPLGKALGALCLLVLPHTHYRPRRASFPLTLFFPVQARRFVCPLTYFTAMSAAAVPTVAVAAIPAAPAPPAPPAKLVPPSATRSGTSAVAAPAVAATPVAARTTPVVVATRTTTTAAPKPTAAAVPVVAATTTAAAATEAETEAALQAQALAAAPAKPKGLWGLPVWAWVAIGAVVLVIILAIIGEIIRRRRGGGGGGSVYTLVANSNPVCDMADNKCDVASGTMEASADACKARCDRTSGCEGVLFDRSGVLGGANCWVKRFNTSPPATKPWTGADFYYKGSATA</sequence>
<organism evidence="2 3">
    <name type="scientific">Pandoravirus dulcis</name>
    <dbReference type="NCBI Taxonomy" id="1349409"/>
    <lineage>
        <taxon>Viruses</taxon>
        <taxon>Pandoravirus</taxon>
    </lineage>
</organism>
<feature type="transmembrane region" description="Helical" evidence="1">
    <location>
        <begin position="46"/>
        <end position="68"/>
    </location>
</feature>
<keyword evidence="1" id="KW-0472">Membrane</keyword>
<keyword evidence="1" id="KW-1133">Transmembrane helix</keyword>
<reference evidence="2 3" key="1">
    <citation type="journal article" date="2013" name="Science">
        <title>Pandoraviruses: amoeba viruses with genomes up to 2.5 Mb reaching that of parasitic eukaryotes.</title>
        <authorList>
            <person name="Philippe N."/>
            <person name="Legendre M."/>
            <person name="Doutre G."/>
            <person name="Coute Y."/>
            <person name="Poirot O."/>
            <person name="Lescot M."/>
            <person name="Arslan D."/>
            <person name="Seltzer V."/>
            <person name="Bertaux L."/>
            <person name="Bruley C."/>
            <person name="Garin J."/>
            <person name="Claverie J.M."/>
            <person name="Abergel C."/>
        </authorList>
    </citation>
    <scope>NUCLEOTIDE SEQUENCE [LARGE SCALE GENOMIC DNA]</scope>
    <source>
        <strain evidence="2">Melbourne</strain>
    </source>
</reference>
<name>S4VPJ9_9VIRU</name>
<dbReference type="GeneID" id="16513148"/>
<keyword evidence="1" id="KW-0812">Transmembrane</keyword>
<dbReference type="EMBL" id="KC977570">
    <property type="protein sequence ID" value="AGO82197.2"/>
    <property type="molecule type" value="Genomic_DNA"/>
</dbReference>
<accession>S4VPJ9</accession>
<evidence type="ECO:0000313" key="3">
    <source>
        <dbReference type="Proteomes" id="UP000201566"/>
    </source>
</evidence>
<dbReference type="Proteomes" id="UP000201566">
    <property type="component" value="Segment"/>
</dbReference>
<dbReference type="RefSeq" id="YP_008318866.2">
    <property type="nucleotide sequence ID" value="NC_021858.1"/>
</dbReference>
<evidence type="ECO:0000313" key="2">
    <source>
        <dbReference type="EMBL" id="AGO82197.2"/>
    </source>
</evidence>
<feature type="transmembrane region" description="Helical" evidence="1">
    <location>
        <begin position="168"/>
        <end position="186"/>
    </location>
</feature>
<gene>
    <name evidence="2" type="ORF">pdul_cds_240</name>
</gene>
<proteinExistence type="predicted"/>
<evidence type="ECO:0000256" key="1">
    <source>
        <dbReference type="SAM" id="Phobius"/>
    </source>
</evidence>
<protein>
    <submittedName>
        <fullName evidence="2">PAN APPLE domain containing protein</fullName>
    </submittedName>
</protein>
<dbReference type="KEGG" id="vg:16513148"/>